<reference evidence="4 5" key="1">
    <citation type="submission" date="2016-02" db="EMBL/GenBank/DDBJ databases">
        <title>Genome analysis of coral dinoflagellate symbionts highlights evolutionary adaptations to a symbiotic lifestyle.</title>
        <authorList>
            <person name="Aranda M."/>
            <person name="Li Y."/>
            <person name="Liew Y.J."/>
            <person name="Baumgarten S."/>
            <person name="Simakov O."/>
            <person name="Wilson M."/>
            <person name="Piel J."/>
            <person name="Ashoor H."/>
            <person name="Bougouffa S."/>
            <person name="Bajic V.B."/>
            <person name="Ryu T."/>
            <person name="Ravasi T."/>
            <person name="Bayer T."/>
            <person name="Micklem G."/>
            <person name="Kim H."/>
            <person name="Bhak J."/>
            <person name="Lajeunesse T.C."/>
            <person name="Voolstra C.R."/>
        </authorList>
    </citation>
    <scope>NUCLEOTIDE SEQUENCE [LARGE SCALE GENOMIC DNA]</scope>
    <source>
        <strain evidence="4 5">CCMP2467</strain>
    </source>
</reference>
<sequence>MRLHILSSMEPEVVYEAAERMWLHQYSLMTQIALDPGGTLLEKLVDIIAASDIDNEKHGSLKQHVMLPLLLSVRERADDVGADDCDDDAGDVDVPRIAVVDFGESRMMENPFELDLRNRGTEIIKGPEMLELDFVSRRDSKAHDRRKRVGTNKAADIWSLGCLFFELLTGRFLFEDYDFATHWACATGKSGQDVVNEANERRLENNGPLLEYVRYLLVRDADRRPTIGMACKRFDSLASSMTGSAAAGGPDSPGSSDQRASGLNTPDTPRSIARSLGSTGSVAPWYRADMPDRALSCAAAGDSEGYFAKVLSNLSILEVSDEDLQSGLACLGAGTPASFGAMDAPSLKPWLDIAICISYISIPLQLIFMATRKVQAVDFRKIAGSMTNDELATSRLLLFVFALFILCCGFGHGIHAQKAFSPESLINVMEAPVHIMTAVISVVATTLLAVSIPKCARFFDSIEIHRKGYLKVVLEDMEPGRAGGNMTYGRPEEAERDLRNKVAVLEKKLQILTFGQSVSQSVPNKEGGEGVGSEVIDTIHNTCSELAQDLQPLPNLLGSCFASSRQSPRRDQLNRLSQTQILQIISATYVLRKARPNWGTYPEETWGDFCSLLKRILRKKLASRAGIAPELWLEICEWCASLTSSELHSILETVLAFAGSPKSHHVVKLANVLTAGKPHRQLGTKVVTFKCSPGQTCWDIPSLLFFAEVRYRRFPSEDVTGPAYRRLPSFLLVDLEELMQFHSCPFSACRICFHSRGIALVVVQFHGAGALRCRLRQQTWTHVLDFRSVGAIDLPLQTRMARPRYRHNEPMPPKGRGRARSERSPPGESRVRHLREEFERERSRSHSRNLRPSQTQLRDAIEDLNRQILDLDIPSDHLQTQWHRILYLRERLVSHRLTKAARRTTSVSQYPQPPAHPLKAPARDCRQNNWIGKLQELYAKATQRPIQKGDILFSTQEVTTPTTPTSKEFRSVVEAPNFRYPYHGELCHTKKLAEHSAAYAAICSEFPEFDPRQPERTKQQQRFKSNLHEEVKARVDREITREDLPYDTQSLEQSGSNAWLYRSTVTLRCLDGSTYTGHWQPTRKLAEQSAAEEALAALPDAKRDEWKDMKRQQRRQKARERRESKAVQKFAPREDEESSYSSESSDEGEEEEDALPEAPFSLRPPWTSSCRPAQEFLEFLPIIFDFLRHAALVRDSQTQPERRRLKSGRQASRMDFVLLSDCIQISRLLIGTMIWLAPPAEGACCRKVYHLLADCAWGCGHVRVSAGLQTDTETQILHGMDKEDESIFLAELVRPEDGFNAVFEALEKEVFPESHRKNVREEGDDTKMLGMCLGVTSHYTKGAQVSAATRHRPGLAKLLCSFARKEIPDFHFTSIQVNKDYQAAMHVDKNNLGPSWIVGLGNYTGGWLWMDTDGEMGHATDVRRKWLKFDGRKPHCVTPFRGRRYTLVFFTYSNPQKSTSLSRQEEEYLRALAFPLPAQVCSNRASAAVSRPLPCPTLSVQAARYSFQRFKQKAEARQ</sequence>
<dbReference type="Gene3D" id="3.30.160.20">
    <property type="match status" value="1"/>
</dbReference>
<feature type="region of interest" description="Disordered" evidence="1">
    <location>
        <begin position="903"/>
        <end position="922"/>
    </location>
</feature>
<dbReference type="SUPFAM" id="SSF54768">
    <property type="entry name" value="dsRNA-binding domain-like"/>
    <property type="match status" value="2"/>
</dbReference>
<keyword evidence="2" id="KW-1133">Transmembrane helix</keyword>
<dbReference type="InterPro" id="IPR000719">
    <property type="entry name" value="Prot_kinase_dom"/>
</dbReference>
<keyword evidence="2" id="KW-0472">Membrane</keyword>
<dbReference type="Gene3D" id="1.10.510.10">
    <property type="entry name" value="Transferase(Phosphotransferase) domain 1"/>
    <property type="match status" value="1"/>
</dbReference>
<dbReference type="GO" id="GO:0005524">
    <property type="term" value="F:ATP binding"/>
    <property type="evidence" value="ECO:0007669"/>
    <property type="project" value="InterPro"/>
</dbReference>
<feature type="compositionally biased region" description="Basic and acidic residues" evidence="1">
    <location>
        <begin position="1100"/>
        <end position="1111"/>
    </location>
</feature>
<feature type="region of interest" description="Disordered" evidence="1">
    <location>
        <begin position="1090"/>
        <end position="1163"/>
    </location>
</feature>
<dbReference type="InterPro" id="IPR053083">
    <property type="entry name" value="TF_kinase-domain_protein"/>
</dbReference>
<accession>A0A1Q9E3Y7</accession>
<evidence type="ECO:0000313" key="4">
    <source>
        <dbReference type="EMBL" id="OLQ02137.1"/>
    </source>
</evidence>
<evidence type="ECO:0000259" key="3">
    <source>
        <dbReference type="PROSITE" id="PS50011"/>
    </source>
</evidence>
<evidence type="ECO:0000256" key="1">
    <source>
        <dbReference type="SAM" id="MobiDB-lite"/>
    </source>
</evidence>
<feature type="compositionally biased region" description="Low complexity" evidence="1">
    <location>
        <begin position="242"/>
        <end position="257"/>
    </location>
</feature>
<proteinExistence type="predicted"/>
<dbReference type="Proteomes" id="UP000186817">
    <property type="component" value="Unassembled WGS sequence"/>
</dbReference>
<feature type="domain" description="Protein kinase" evidence="3">
    <location>
        <begin position="1"/>
        <end position="237"/>
    </location>
</feature>
<comment type="caution">
    <text evidence="4">The sequence shown here is derived from an EMBL/GenBank/DDBJ whole genome shotgun (WGS) entry which is preliminary data.</text>
</comment>
<feature type="compositionally biased region" description="Basic and acidic residues" evidence="1">
    <location>
        <begin position="819"/>
        <end position="844"/>
    </location>
</feature>
<dbReference type="Gene3D" id="3.60.130.30">
    <property type="match status" value="1"/>
</dbReference>
<feature type="compositionally biased region" description="Polar residues" evidence="1">
    <location>
        <begin position="258"/>
        <end position="268"/>
    </location>
</feature>
<feature type="transmembrane region" description="Helical" evidence="2">
    <location>
        <begin position="392"/>
        <end position="413"/>
    </location>
</feature>
<keyword evidence="5" id="KW-1185">Reference proteome</keyword>
<dbReference type="PROSITE" id="PS50011">
    <property type="entry name" value="PROTEIN_KINASE_DOM"/>
    <property type="match status" value="1"/>
</dbReference>
<evidence type="ECO:0000313" key="5">
    <source>
        <dbReference type="Proteomes" id="UP000186817"/>
    </source>
</evidence>
<dbReference type="PANTHER" id="PTHR44305:SF25">
    <property type="entry name" value="CHROMOSOME UNDETERMINED SCAFFOLD_9, WHOLE GENOME SHOTGUN SEQUENCE"/>
    <property type="match status" value="1"/>
</dbReference>
<evidence type="ECO:0000256" key="2">
    <source>
        <dbReference type="SAM" id="Phobius"/>
    </source>
</evidence>
<dbReference type="GO" id="GO:0004672">
    <property type="term" value="F:protein kinase activity"/>
    <property type="evidence" value="ECO:0007669"/>
    <property type="project" value="InterPro"/>
</dbReference>
<dbReference type="Pfam" id="PF25487">
    <property type="entry name" value="ETR1_N"/>
    <property type="match status" value="1"/>
</dbReference>
<feature type="region of interest" description="Disordered" evidence="1">
    <location>
        <begin position="242"/>
        <end position="276"/>
    </location>
</feature>
<dbReference type="OrthoDB" id="449284at2759"/>
<feature type="compositionally biased region" description="Acidic residues" evidence="1">
    <location>
        <begin position="1134"/>
        <end position="1155"/>
    </location>
</feature>
<dbReference type="InterPro" id="IPR011009">
    <property type="entry name" value="Kinase-like_dom_sf"/>
</dbReference>
<organism evidence="4 5">
    <name type="scientific">Symbiodinium microadriaticum</name>
    <name type="common">Dinoflagellate</name>
    <name type="synonym">Zooxanthella microadriatica</name>
    <dbReference type="NCBI Taxonomy" id="2951"/>
    <lineage>
        <taxon>Eukaryota</taxon>
        <taxon>Sar</taxon>
        <taxon>Alveolata</taxon>
        <taxon>Dinophyceae</taxon>
        <taxon>Suessiales</taxon>
        <taxon>Symbiodiniaceae</taxon>
        <taxon>Symbiodinium</taxon>
    </lineage>
</organism>
<protein>
    <recommendedName>
        <fullName evidence="3">Protein kinase domain-containing protein</fullName>
    </recommendedName>
</protein>
<feature type="region of interest" description="Disordered" evidence="1">
    <location>
        <begin position="800"/>
        <end position="856"/>
    </location>
</feature>
<dbReference type="SUPFAM" id="SSF56112">
    <property type="entry name" value="Protein kinase-like (PK-like)"/>
    <property type="match status" value="1"/>
</dbReference>
<feature type="transmembrane region" description="Helical" evidence="2">
    <location>
        <begin position="350"/>
        <end position="371"/>
    </location>
</feature>
<keyword evidence="2" id="KW-0812">Transmembrane</keyword>
<dbReference type="PANTHER" id="PTHR44305">
    <property type="entry name" value="SI:DKEY-192D15.2-RELATED"/>
    <property type="match status" value="1"/>
</dbReference>
<dbReference type="EMBL" id="LSRX01000272">
    <property type="protein sequence ID" value="OLQ02137.1"/>
    <property type="molecule type" value="Genomic_DNA"/>
</dbReference>
<name>A0A1Q9E3Y7_SYMMI</name>
<dbReference type="InterPro" id="IPR058544">
    <property type="entry name" value="ETR1_N"/>
</dbReference>
<gene>
    <name evidence="4" type="ORF">AK812_SmicGene15082</name>
</gene>